<dbReference type="PROSITE" id="PS51257">
    <property type="entry name" value="PROKAR_LIPOPROTEIN"/>
    <property type="match status" value="1"/>
</dbReference>
<dbReference type="InterPro" id="IPR012347">
    <property type="entry name" value="Ferritin-like"/>
</dbReference>
<dbReference type="PANTHER" id="PTHR36933">
    <property type="entry name" value="SLL0788 PROTEIN"/>
    <property type="match status" value="1"/>
</dbReference>
<proteinExistence type="predicted"/>
<gene>
    <name evidence="3" type="ORF">EV190_12335</name>
</gene>
<feature type="signal peptide" evidence="1">
    <location>
        <begin position="1"/>
        <end position="22"/>
    </location>
</feature>
<name>A0A4R6UJ79_9ACTN</name>
<dbReference type="AlphaFoldDB" id="A0A4R6UJ79"/>
<evidence type="ECO:0000313" key="3">
    <source>
        <dbReference type="EMBL" id="TDQ46881.1"/>
    </source>
</evidence>
<dbReference type="Pfam" id="PF03713">
    <property type="entry name" value="DUF305"/>
    <property type="match status" value="1"/>
</dbReference>
<dbReference type="Gene3D" id="1.20.1260.10">
    <property type="match status" value="1"/>
</dbReference>
<keyword evidence="1" id="KW-0732">Signal</keyword>
<organism evidence="3 4">
    <name type="scientific">Actinorugispora endophytica</name>
    <dbReference type="NCBI Taxonomy" id="1605990"/>
    <lineage>
        <taxon>Bacteria</taxon>
        <taxon>Bacillati</taxon>
        <taxon>Actinomycetota</taxon>
        <taxon>Actinomycetes</taxon>
        <taxon>Streptosporangiales</taxon>
        <taxon>Nocardiopsidaceae</taxon>
        <taxon>Actinorugispora</taxon>
    </lineage>
</organism>
<evidence type="ECO:0000256" key="1">
    <source>
        <dbReference type="SAM" id="SignalP"/>
    </source>
</evidence>
<reference evidence="3 4" key="1">
    <citation type="submission" date="2019-03" db="EMBL/GenBank/DDBJ databases">
        <title>Genomic Encyclopedia of Type Strains, Phase IV (KMG-IV): sequencing the most valuable type-strain genomes for metagenomic binning, comparative biology and taxonomic classification.</title>
        <authorList>
            <person name="Goeker M."/>
        </authorList>
    </citation>
    <scope>NUCLEOTIDE SEQUENCE [LARGE SCALE GENOMIC DNA]</scope>
    <source>
        <strain evidence="3 4">DSM 46770</strain>
    </source>
</reference>
<comment type="caution">
    <text evidence="3">The sequence shown here is derived from an EMBL/GenBank/DDBJ whole genome shotgun (WGS) entry which is preliminary data.</text>
</comment>
<sequence length="232" mass="24627">MRRSLVVTMGAVLLFLGGTGCADSAPGTAGDVPVLAPGAPGGTATPASEEQLAAALEDVRHNEADHDYIVAMIAHHGQALEMTALAPDRVRDPGLRTLAERIDLAQQPEIDLMEDWLETNVYGPGRENPAHQDYCGLEGGPDHHGADGCVEPDHSAMPGMATPEQLDELEAASGAEFDALFVELMVAHHEGGVSMAEDVMIDGRHPRVLTMANDLITDQRVEIGRLESVLDD</sequence>
<evidence type="ECO:0000313" key="4">
    <source>
        <dbReference type="Proteomes" id="UP000295281"/>
    </source>
</evidence>
<keyword evidence="4" id="KW-1185">Reference proteome</keyword>
<accession>A0A4R6UJ79</accession>
<evidence type="ECO:0000259" key="2">
    <source>
        <dbReference type="Pfam" id="PF03713"/>
    </source>
</evidence>
<dbReference type="Proteomes" id="UP000295281">
    <property type="component" value="Unassembled WGS sequence"/>
</dbReference>
<feature type="domain" description="DUF305" evidence="2">
    <location>
        <begin position="65"/>
        <end position="229"/>
    </location>
</feature>
<protein>
    <submittedName>
        <fullName evidence="3">Uncharacterized protein (DUF305 family)</fullName>
    </submittedName>
</protein>
<dbReference type="InterPro" id="IPR005183">
    <property type="entry name" value="DUF305_CopM-like"/>
</dbReference>
<dbReference type="EMBL" id="SNYN01000023">
    <property type="protein sequence ID" value="TDQ46881.1"/>
    <property type="molecule type" value="Genomic_DNA"/>
</dbReference>
<dbReference type="PANTHER" id="PTHR36933:SF1">
    <property type="entry name" value="SLL0788 PROTEIN"/>
    <property type="match status" value="1"/>
</dbReference>
<feature type="chain" id="PRO_5038509675" evidence="1">
    <location>
        <begin position="23"/>
        <end position="232"/>
    </location>
</feature>